<reference evidence="2" key="2">
    <citation type="submission" date="2015-01" db="EMBL/GenBank/DDBJ databases">
        <title>Evolutionary Origins and Diversification of the Mycorrhizal Mutualists.</title>
        <authorList>
            <consortium name="DOE Joint Genome Institute"/>
            <consortium name="Mycorrhizal Genomics Consortium"/>
            <person name="Kohler A."/>
            <person name="Kuo A."/>
            <person name="Nagy L.G."/>
            <person name="Floudas D."/>
            <person name="Copeland A."/>
            <person name="Barry K.W."/>
            <person name="Cichocki N."/>
            <person name="Veneault-Fourrey C."/>
            <person name="LaButti K."/>
            <person name="Lindquist E.A."/>
            <person name="Lipzen A."/>
            <person name="Lundell T."/>
            <person name="Morin E."/>
            <person name="Murat C."/>
            <person name="Riley R."/>
            <person name="Ohm R."/>
            <person name="Sun H."/>
            <person name="Tunlid A."/>
            <person name="Henrissat B."/>
            <person name="Grigoriev I.V."/>
            <person name="Hibbett D.S."/>
            <person name="Martin F."/>
        </authorList>
    </citation>
    <scope>NUCLEOTIDE SEQUENCE [LARGE SCALE GENOMIC DNA]</scope>
    <source>
        <strain evidence="2">ATCC 200175</strain>
    </source>
</reference>
<evidence type="ECO:0000313" key="1">
    <source>
        <dbReference type="EMBL" id="KIJ14085.1"/>
    </source>
</evidence>
<dbReference type="EMBL" id="KN819345">
    <property type="protein sequence ID" value="KIJ14085.1"/>
    <property type="molecule type" value="Genomic_DNA"/>
</dbReference>
<reference evidence="1 2" key="1">
    <citation type="submission" date="2014-06" db="EMBL/GenBank/DDBJ databases">
        <authorList>
            <consortium name="DOE Joint Genome Institute"/>
            <person name="Kuo A."/>
            <person name="Kohler A."/>
            <person name="Nagy L.G."/>
            <person name="Floudas D."/>
            <person name="Copeland A."/>
            <person name="Barry K.W."/>
            <person name="Cichocki N."/>
            <person name="Veneault-Fourrey C."/>
            <person name="LaButti K."/>
            <person name="Lindquist E.A."/>
            <person name="Lipzen A."/>
            <person name="Lundell T."/>
            <person name="Morin E."/>
            <person name="Murat C."/>
            <person name="Sun H."/>
            <person name="Tunlid A."/>
            <person name="Henrissat B."/>
            <person name="Grigoriev I.V."/>
            <person name="Hibbett D.S."/>
            <person name="Martin F."/>
            <person name="Nordberg H.P."/>
            <person name="Cantor M.N."/>
            <person name="Hua S.X."/>
        </authorList>
    </citation>
    <scope>NUCLEOTIDE SEQUENCE [LARGE SCALE GENOMIC DNA]</scope>
    <source>
        <strain evidence="1 2">ATCC 200175</strain>
    </source>
</reference>
<name>A0A0C9TER3_PAXIN</name>
<proteinExistence type="predicted"/>
<dbReference type="AlphaFoldDB" id="A0A0C9TER3"/>
<dbReference type="HOGENOM" id="CLU_1732055_0_0_1"/>
<organism evidence="1 2">
    <name type="scientific">Paxillus involutus ATCC 200175</name>
    <dbReference type="NCBI Taxonomy" id="664439"/>
    <lineage>
        <taxon>Eukaryota</taxon>
        <taxon>Fungi</taxon>
        <taxon>Dikarya</taxon>
        <taxon>Basidiomycota</taxon>
        <taxon>Agaricomycotina</taxon>
        <taxon>Agaricomycetes</taxon>
        <taxon>Agaricomycetidae</taxon>
        <taxon>Boletales</taxon>
        <taxon>Paxilineae</taxon>
        <taxon>Paxillaceae</taxon>
        <taxon>Paxillus</taxon>
    </lineage>
</organism>
<dbReference type="OrthoDB" id="2603665at2759"/>
<accession>A0A0C9TER3</accession>
<gene>
    <name evidence="1" type="ORF">PAXINDRAFT_13002</name>
</gene>
<dbReference type="SUPFAM" id="SSF56801">
    <property type="entry name" value="Acetyl-CoA synthetase-like"/>
    <property type="match status" value="1"/>
</dbReference>
<sequence>MSGSTITPTEALLQVAKEHPFRPAVRSACSQWSYAALWARVRQIADKIQDLDDSMNPIGLHMGLEIDYISATQALWLSGRAVVFLSSKWTPDIFEAVLARPHWVRSYLGAPRYQPLLRRPLSRGDTKRWMGSVRHRFRLWTNIVWLIRLVE</sequence>
<dbReference type="Gene3D" id="3.40.50.12780">
    <property type="entry name" value="N-terminal domain of ligase-like"/>
    <property type="match status" value="1"/>
</dbReference>
<evidence type="ECO:0000313" key="2">
    <source>
        <dbReference type="Proteomes" id="UP000053647"/>
    </source>
</evidence>
<protein>
    <submittedName>
        <fullName evidence="1">Uncharacterized protein</fullName>
    </submittedName>
</protein>
<keyword evidence="2" id="KW-1185">Reference proteome</keyword>
<dbReference type="InterPro" id="IPR042099">
    <property type="entry name" value="ANL_N_sf"/>
</dbReference>
<dbReference type="Proteomes" id="UP000053647">
    <property type="component" value="Unassembled WGS sequence"/>
</dbReference>